<keyword evidence="2" id="KW-1185">Reference proteome</keyword>
<comment type="caution">
    <text evidence="1">The sequence shown here is derived from an EMBL/GenBank/DDBJ whole genome shotgun (WGS) entry which is preliminary data.</text>
</comment>
<organism evidence="1 2">
    <name type="scientific">Tribonema minus</name>
    <dbReference type="NCBI Taxonomy" id="303371"/>
    <lineage>
        <taxon>Eukaryota</taxon>
        <taxon>Sar</taxon>
        <taxon>Stramenopiles</taxon>
        <taxon>Ochrophyta</taxon>
        <taxon>PX clade</taxon>
        <taxon>Xanthophyceae</taxon>
        <taxon>Tribonematales</taxon>
        <taxon>Tribonemataceae</taxon>
        <taxon>Tribonema</taxon>
    </lineage>
</organism>
<evidence type="ECO:0000313" key="1">
    <source>
        <dbReference type="EMBL" id="KAG5188981.1"/>
    </source>
</evidence>
<evidence type="ECO:0000313" key="2">
    <source>
        <dbReference type="Proteomes" id="UP000664859"/>
    </source>
</evidence>
<name>A0A836CMN8_9STRA</name>
<dbReference type="Proteomes" id="UP000664859">
    <property type="component" value="Unassembled WGS sequence"/>
</dbReference>
<dbReference type="EMBL" id="JAFCMP010000059">
    <property type="protein sequence ID" value="KAG5188981.1"/>
    <property type="molecule type" value="Genomic_DNA"/>
</dbReference>
<sequence>MQLGSAASGGSVDGGAVQLLPVVNHVAVCMAEGGIYEFEPWKYFALDPGILFFAAAPTATGFVAATTKAASPLLRGKEQRQDGELEGLWLAQQHSDFPAHDE</sequence>
<proteinExistence type="predicted"/>
<gene>
    <name evidence="1" type="ORF">JKP88DRAFT_287061</name>
</gene>
<reference evidence="1" key="1">
    <citation type="submission" date="2021-02" db="EMBL/GenBank/DDBJ databases">
        <title>First Annotated Genome of the Yellow-green Alga Tribonema minus.</title>
        <authorList>
            <person name="Mahan K.M."/>
        </authorList>
    </citation>
    <scope>NUCLEOTIDE SEQUENCE</scope>
    <source>
        <strain evidence="1">UTEX B ZZ1240</strain>
    </source>
</reference>
<accession>A0A836CMN8</accession>
<protein>
    <submittedName>
        <fullName evidence="1">Uncharacterized protein</fullName>
    </submittedName>
</protein>
<dbReference type="AlphaFoldDB" id="A0A836CMN8"/>